<dbReference type="GO" id="GO:0043565">
    <property type="term" value="F:sequence-specific DNA binding"/>
    <property type="evidence" value="ECO:0007669"/>
    <property type="project" value="InterPro"/>
</dbReference>
<dbReference type="PROSITE" id="PS50114">
    <property type="entry name" value="GATA_ZN_FINGER_2"/>
    <property type="match status" value="1"/>
</dbReference>
<dbReference type="EMBL" id="GL996515">
    <property type="protein sequence ID" value="EGV64821.1"/>
    <property type="molecule type" value="Genomic_DNA"/>
</dbReference>
<gene>
    <name evidence="4" type="ORF">CANTEDRAFT_134124</name>
</gene>
<dbReference type="Proteomes" id="UP000000707">
    <property type="component" value="Unassembled WGS sequence"/>
</dbReference>
<dbReference type="eggNOG" id="ENOG502QX5C">
    <property type="taxonomic scope" value="Eukaryota"/>
</dbReference>
<reference evidence="4 5" key="1">
    <citation type="journal article" date="2011" name="Proc. Natl. Acad. Sci. U.S.A.">
        <title>Comparative genomics of xylose-fermenting fungi for enhanced biofuel production.</title>
        <authorList>
            <person name="Wohlbach D.J."/>
            <person name="Kuo A."/>
            <person name="Sato T.K."/>
            <person name="Potts K.M."/>
            <person name="Salamov A.A."/>
            <person name="LaButti K.M."/>
            <person name="Sun H."/>
            <person name="Clum A."/>
            <person name="Pangilinan J.L."/>
            <person name="Lindquist E.A."/>
            <person name="Lucas S."/>
            <person name="Lapidus A."/>
            <person name="Jin M."/>
            <person name="Gunawan C."/>
            <person name="Balan V."/>
            <person name="Dale B.E."/>
            <person name="Jeffries T.W."/>
            <person name="Zinkel R."/>
            <person name="Barry K.W."/>
            <person name="Grigoriev I.V."/>
            <person name="Gasch A.P."/>
        </authorList>
    </citation>
    <scope>NUCLEOTIDE SEQUENCE [LARGE SCALE GENOMIC DNA]</scope>
    <source>
        <strain evidence="5">ATCC 10573 / BCRC 21748 / CBS 615 / JCM 9827 / NBRC 10315 / NRRL Y-1498 / VKM Y-70</strain>
    </source>
</reference>
<dbReference type="STRING" id="590646.G3B0W2"/>
<dbReference type="Gene3D" id="3.30.50.10">
    <property type="entry name" value="Erythroid Transcription Factor GATA-1, subunit A"/>
    <property type="match status" value="1"/>
</dbReference>
<keyword evidence="1" id="KW-0479">Metal-binding</keyword>
<dbReference type="CDD" id="cd00202">
    <property type="entry name" value="ZnF_GATA"/>
    <property type="match status" value="1"/>
</dbReference>
<proteinExistence type="predicted"/>
<organism evidence="5">
    <name type="scientific">Candida tenuis (strain ATCC 10573 / BCRC 21748 / CBS 615 / JCM 9827 / NBRC 10315 / NRRL Y-1498 / VKM Y-70)</name>
    <name type="common">Yeast</name>
    <name type="synonym">Yamadazyma tenuis</name>
    <dbReference type="NCBI Taxonomy" id="590646"/>
    <lineage>
        <taxon>Eukaryota</taxon>
        <taxon>Fungi</taxon>
        <taxon>Dikarya</taxon>
        <taxon>Ascomycota</taxon>
        <taxon>Saccharomycotina</taxon>
        <taxon>Pichiomycetes</taxon>
        <taxon>Debaryomycetaceae</taxon>
        <taxon>Yamadazyma</taxon>
    </lineage>
</organism>
<dbReference type="HOGENOM" id="CLU_027584_0_0_1"/>
<dbReference type="Pfam" id="PF00320">
    <property type="entry name" value="GATA"/>
    <property type="match status" value="1"/>
</dbReference>
<dbReference type="SUPFAM" id="SSF57716">
    <property type="entry name" value="Glucocorticoid receptor-like (DNA-binding domain)"/>
    <property type="match status" value="1"/>
</dbReference>
<feature type="compositionally biased region" description="Low complexity" evidence="2">
    <location>
        <begin position="106"/>
        <end position="123"/>
    </location>
</feature>
<evidence type="ECO:0000256" key="1">
    <source>
        <dbReference type="PROSITE-ProRule" id="PRU00094"/>
    </source>
</evidence>
<feature type="domain" description="GATA-type" evidence="3">
    <location>
        <begin position="399"/>
        <end position="436"/>
    </location>
</feature>
<keyword evidence="1" id="KW-0862">Zinc</keyword>
<accession>G3B0W2</accession>
<evidence type="ECO:0000259" key="3">
    <source>
        <dbReference type="PROSITE" id="PS50114"/>
    </source>
</evidence>
<evidence type="ECO:0000256" key="2">
    <source>
        <dbReference type="SAM" id="MobiDB-lite"/>
    </source>
</evidence>
<dbReference type="InterPro" id="IPR000679">
    <property type="entry name" value="Znf_GATA"/>
</dbReference>
<sequence>MSVETSMYNNQIDPSFQPAHLRSGSFNELLNSFKQSVSSEQTRLRSRKRSYNDLIRTDSDASIEPIDNVANKRSKTAPPQSPSPVSAKTVEVIDVFDKNTIKRPRSLSPSKKTRSPTPSSPTLHTRKSSNKVTKPQVEKTKKSNVTLPSFSTVLRENVENLKPITPTTSLDYFDTYKPNDENWRYGLLDTMTKNKTYNMNHYTVSNNHARPVFDSKISKPILPPISFEPERKINFPYESNYTYLNQTYLYDVEKYPEYLELAESLVQLSNSSTMPYHRVSKPAHFPPLYPHQVVEPTSPKDNEEAAFERQQREQRAYEQQHYHQQYLPPYQSSYPPYPAFMASPSATVVNILPPSAYPTYIPEQPVTPPKKHTKFIPITPPSSKSTKSKAEPLKSPTKNHPPRVCISCGSDQSPCWRPSWSSKEGQLCNSCGLRYKKTSARCLNNSCKKIPAKGEWSLMQTKGVTTFDDGSEGYGCLECGNKVEVKK</sequence>
<feature type="region of interest" description="Disordered" evidence="2">
    <location>
        <begin position="65"/>
        <end position="144"/>
    </location>
</feature>
<dbReference type="GO" id="GO:0008270">
    <property type="term" value="F:zinc ion binding"/>
    <property type="evidence" value="ECO:0007669"/>
    <property type="project" value="UniProtKB-KW"/>
</dbReference>
<protein>
    <recommendedName>
        <fullName evidence="3">GATA-type domain-containing protein</fullName>
    </recommendedName>
</protein>
<name>G3B0W2_CANTC</name>
<dbReference type="AlphaFoldDB" id="G3B0W2"/>
<dbReference type="GO" id="GO:0006355">
    <property type="term" value="P:regulation of DNA-templated transcription"/>
    <property type="evidence" value="ECO:0007669"/>
    <property type="project" value="InterPro"/>
</dbReference>
<dbReference type="SMART" id="SM00401">
    <property type="entry name" value="ZnF_GATA"/>
    <property type="match status" value="1"/>
</dbReference>
<keyword evidence="5" id="KW-1185">Reference proteome</keyword>
<dbReference type="OrthoDB" id="2162994at2759"/>
<feature type="region of interest" description="Disordered" evidence="2">
    <location>
        <begin position="368"/>
        <end position="399"/>
    </location>
</feature>
<dbReference type="InterPro" id="IPR013088">
    <property type="entry name" value="Znf_NHR/GATA"/>
</dbReference>
<evidence type="ECO:0000313" key="4">
    <source>
        <dbReference type="EMBL" id="EGV64821.1"/>
    </source>
</evidence>
<evidence type="ECO:0000313" key="5">
    <source>
        <dbReference type="Proteomes" id="UP000000707"/>
    </source>
</evidence>
<keyword evidence="1" id="KW-0863">Zinc-finger</keyword>